<organism evidence="1">
    <name type="scientific">Arundo donax</name>
    <name type="common">Giant reed</name>
    <name type="synonym">Donax arundinaceus</name>
    <dbReference type="NCBI Taxonomy" id="35708"/>
    <lineage>
        <taxon>Eukaryota</taxon>
        <taxon>Viridiplantae</taxon>
        <taxon>Streptophyta</taxon>
        <taxon>Embryophyta</taxon>
        <taxon>Tracheophyta</taxon>
        <taxon>Spermatophyta</taxon>
        <taxon>Magnoliopsida</taxon>
        <taxon>Liliopsida</taxon>
        <taxon>Poales</taxon>
        <taxon>Poaceae</taxon>
        <taxon>PACMAD clade</taxon>
        <taxon>Arundinoideae</taxon>
        <taxon>Arundineae</taxon>
        <taxon>Arundo</taxon>
    </lineage>
</organism>
<proteinExistence type="predicted"/>
<sequence length="27" mass="3224">MAILLKHMHHSIDVQKLHEKWIKQTSA</sequence>
<name>A0A0A8ZQ62_ARUDO</name>
<dbReference type="EMBL" id="GBRH01258062">
    <property type="protein sequence ID" value="JAD39833.1"/>
    <property type="molecule type" value="Transcribed_RNA"/>
</dbReference>
<accession>A0A0A8ZQ62</accession>
<reference evidence="1" key="2">
    <citation type="journal article" date="2015" name="Data Brief">
        <title>Shoot transcriptome of the giant reed, Arundo donax.</title>
        <authorList>
            <person name="Barrero R.A."/>
            <person name="Guerrero F.D."/>
            <person name="Moolhuijzen P."/>
            <person name="Goolsby J.A."/>
            <person name="Tidwell J."/>
            <person name="Bellgard S.E."/>
            <person name="Bellgard M.I."/>
        </authorList>
    </citation>
    <scope>NUCLEOTIDE SEQUENCE</scope>
    <source>
        <tissue evidence="1">Shoot tissue taken approximately 20 cm above the soil surface</tissue>
    </source>
</reference>
<dbReference type="AlphaFoldDB" id="A0A0A8ZQ62"/>
<evidence type="ECO:0000313" key="1">
    <source>
        <dbReference type="EMBL" id="JAD39833.1"/>
    </source>
</evidence>
<protein>
    <submittedName>
        <fullName evidence="1">Uncharacterized protein</fullName>
    </submittedName>
</protein>
<reference evidence="1" key="1">
    <citation type="submission" date="2014-09" db="EMBL/GenBank/DDBJ databases">
        <authorList>
            <person name="Magalhaes I.L.F."/>
            <person name="Oliveira U."/>
            <person name="Santos F.R."/>
            <person name="Vidigal T.H.D.A."/>
            <person name="Brescovit A.D."/>
            <person name="Santos A.J."/>
        </authorList>
    </citation>
    <scope>NUCLEOTIDE SEQUENCE</scope>
    <source>
        <tissue evidence="1">Shoot tissue taken approximately 20 cm above the soil surface</tissue>
    </source>
</reference>